<dbReference type="EMBL" id="MN740575">
    <property type="protein sequence ID" value="QHU34602.1"/>
    <property type="molecule type" value="Genomic_DNA"/>
</dbReference>
<name>A0A6C0LZB6_9ZZZZ</name>
<proteinExistence type="predicted"/>
<dbReference type="SUPFAM" id="SSF51197">
    <property type="entry name" value="Clavaminate synthase-like"/>
    <property type="match status" value="1"/>
</dbReference>
<accession>A0A6C0LZB6</accession>
<evidence type="ECO:0000313" key="1">
    <source>
        <dbReference type="EMBL" id="QHU34602.1"/>
    </source>
</evidence>
<sequence length="460" mass="53326">MDLIIIKEFCKTQKNGSELQKLSQHGRQILINECFSCLSQKCGNQAVASKFLQELGEIKEISFLSNKSEGFSEYMKINELNVKAAKKGWKDLTKLEQLKFRKIKKVRVYTGTHDNLSQYQSLKRIGAAIIKVIDVKDLPESREKFQEAVESFPEYKRGVEGHPIVHALGGFAAFGNPSSFHNPFVREMRQKMRNAVIPLFKTVIESLYRKNDTKLEMLADRMMFRHKSQAPSAESWHRDVTPSEFLSEHDEVYGGWINLDLKHDQYFSYIPGSHLGLDLRELREGFASLSHEAINLVKPHKAKFKIPPGYMIVFPQYILHEVVSSKAKYNMMRLFTGWRTTTSNDYLIPVTPQRMEDQGIMPLPSGHEPPVYSANHMLFFKNKPFKPISDIDWKVSTIQWSAETFKETGPTGVDVTIQHKRADAVYRLIPRWMKSLKHYEFPLYNVYDHKEMALYRPQNI</sequence>
<reference evidence="1" key="1">
    <citation type="journal article" date="2020" name="Nature">
        <title>Giant virus diversity and host interactions through global metagenomics.</title>
        <authorList>
            <person name="Schulz F."/>
            <person name="Roux S."/>
            <person name="Paez-Espino D."/>
            <person name="Jungbluth S."/>
            <person name="Walsh D.A."/>
            <person name="Denef V.J."/>
            <person name="McMahon K.D."/>
            <person name="Konstantinidis K.T."/>
            <person name="Eloe-Fadrosh E.A."/>
            <person name="Kyrpides N.C."/>
            <person name="Woyke T."/>
        </authorList>
    </citation>
    <scope>NUCLEOTIDE SEQUENCE</scope>
    <source>
        <strain evidence="1">GVMAG-S-1016713-169</strain>
    </source>
</reference>
<dbReference type="AlphaFoldDB" id="A0A6C0LZB6"/>
<organism evidence="1">
    <name type="scientific">viral metagenome</name>
    <dbReference type="NCBI Taxonomy" id="1070528"/>
    <lineage>
        <taxon>unclassified sequences</taxon>
        <taxon>metagenomes</taxon>
        <taxon>organismal metagenomes</taxon>
    </lineage>
</organism>
<protein>
    <submittedName>
        <fullName evidence="1">Uncharacterized protein</fullName>
    </submittedName>
</protein>